<dbReference type="InterPro" id="IPR001647">
    <property type="entry name" value="HTH_TetR"/>
</dbReference>
<evidence type="ECO:0000313" key="5">
    <source>
        <dbReference type="Proteomes" id="UP000310636"/>
    </source>
</evidence>
<name>A0A4V3WEQ6_9BACL</name>
<dbReference type="PROSITE" id="PS50977">
    <property type="entry name" value="HTH_TETR_2"/>
    <property type="match status" value="1"/>
</dbReference>
<gene>
    <name evidence="4" type="ORF">E6C55_16430</name>
</gene>
<dbReference type="EMBL" id="SSOB01000020">
    <property type="protein sequence ID" value="THF77259.1"/>
    <property type="molecule type" value="Genomic_DNA"/>
</dbReference>
<keyword evidence="5" id="KW-1185">Reference proteome</keyword>
<comment type="caution">
    <text evidence="4">The sequence shown here is derived from an EMBL/GenBank/DDBJ whole genome shotgun (WGS) entry which is preliminary data.</text>
</comment>
<proteinExistence type="predicted"/>
<dbReference type="PANTHER" id="PTHR43479">
    <property type="entry name" value="ACREF/ENVCD OPERON REPRESSOR-RELATED"/>
    <property type="match status" value="1"/>
</dbReference>
<dbReference type="Pfam" id="PF14278">
    <property type="entry name" value="TetR_C_8"/>
    <property type="match status" value="1"/>
</dbReference>
<protein>
    <submittedName>
        <fullName evidence="4">TetR/AcrR family transcriptional regulator</fullName>
    </submittedName>
</protein>
<dbReference type="GO" id="GO:0003677">
    <property type="term" value="F:DNA binding"/>
    <property type="evidence" value="ECO:0007669"/>
    <property type="project" value="UniProtKB-UniRule"/>
</dbReference>
<dbReference type="InterPro" id="IPR039532">
    <property type="entry name" value="TetR_C_Firmicutes"/>
</dbReference>
<evidence type="ECO:0000256" key="2">
    <source>
        <dbReference type="PROSITE-ProRule" id="PRU00335"/>
    </source>
</evidence>
<dbReference type="AlphaFoldDB" id="A0A4V3WEQ6"/>
<evidence type="ECO:0000256" key="1">
    <source>
        <dbReference type="ARBA" id="ARBA00023125"/>
    </source>
</evidence>
<evidence type="ECO:0000313" key="4">
    <source>
        <dbReference type="EMBL" id="THF77259.1"/>
    </source>
</evidence>
<dbReference type="InterPro" id="IPR009057">
    <property type="entry name" value="Homeodomain-like_sf"/>
</dbReference>
<dbReference type="OrthoDB" id="9810250at2"/>
<evidence type="ECO:0000259" key="3">
    <source>
        <dbReference type="PROSITE" id="PS50977"/>
    </source>
</evidence>
<feature type="domain" description="HTH tetR-type" evidence="3">
    <location>
        <begin position="51"/>
        <end position="111"/>
    </location>
</feature>
<reference evidence="4 5" key="1">
    <citation type="submission" date="2019-04" db="EMBL/GenBank/DDBJ databases">
        <title>Cohnella sp. nov. isolated from preserved vegetables.</title>
        <authorList>
            <person name="Lin S.-Y."/>
            <person name="Hung M.-H."/>
            <person name="Young C.-C."/>
        </authorList>
    </citation>
    <scope>NUCLEOTIDE SEQUENCE [LARGE SCALE GENOMIC DNA]</scope>
    <source>
        <strain evidence="4 5">CC-MHH1044</strain>
    </source>
</reference>
<dbReference type="Gene3D" id="1.10.357.10">
    <property type="entry name" value="Tetracycline Repressor, domain 2"/>
    <property type="match status" value="1"/>
</dbReference>
<dbReference type="InterPro" id="IPR050624">
    <property type="entry name" value="HTH-type_Tx_Regulator"/>
</dbReference>
<dbReference type="PANTHER" id="PTHR43479:SF7">
    <property type="entry name" value="TETR-FAMILY TRANSCRIPTIONAL REGULATOR"/>
    <property type="match status" value="1"/>
</dbReference>
<keyword evidence="1 2" id="KW-0238">DNA-binding</keyword>
<dbReference type="SUPFAM" id="SSF46689">
    <property type="entry name" value="Homeodomain-like"/>
    <property type="match status" value="1"/>
</dbReference>
<dbReference type="Proteomes" id="UP000310636">
    <property type="component" value="Unassembled WGS sequence"/>
</dbReference>
<organism evidence="4 5">
    <name type="scientific">Cohnella fermenti</name>
    <dbReference type="NCBI Taxonomy" id="2565925"/>
    <lineage>
        <taxon>Bacteria</taxon>
        <taxon>Bacillati</taxon>
        <taxon>Bacillota</taxon>
        <taxon>Bacilli</taxon>
        <taxon>Bacillales</taxon>
        <taxon>Paenibacillaceae</taxon>
        <taxon>Cohnella</taxon>
    </lineage>
</organism>
<accession>A0A4V3WEQ6</accession>
<sequence length="231" mass="26971">MEHPPTIQFANIVIIYSSYSFLSDSLWTKRSLNANGFEENSELNENDLRVIKTKRALHEALLSLLKAKPLEAISVSALCAKATITRGTFYLHYKDVGAVFDEHLGSLLRDLEDSYMEPYRHGTLDLPRQLDPTTIRIFHHVKKYQKFYEIVFDRNSPLSYYYSLLEKIKRLMSDTLKEHVRLERDPTMMISYQANAIMGLLIQWYEEGFARSPEAMNDELTYYIKLQNFAP</sequence>
<feature type="DNA-binding region" description="H-T-H motif" evidence="2">
    <location>
        <begin position="74"/>
        <end position="93"/>
    </location>
</feature>